<keyword evidence="4" id="KW-1185">Reference proteome</keyword>
<keyword evidence="1" id="KW-0732">Signal</keyword>
<evidence type="ECO:0000313" key="3">
    <source>
        <dbReference type="EMBL" id="TCD69575.1"/>
    </source>
</evidence>
<dbReference type="Proteomes" id="UP000292702">
    <property type="component" value="Unassembled WGS sequence"/>
</dbReference>
<dbReference type="PANTHER" id="PTHR35192:SF2">
    <property type="entry name" value="APPLE DOMAIN-CONTAINING PROTEIN"/>
    <property type="match status" value="1"/>
</dbReference>
<dbReference type="PANTHER" id="PTHR35192">
    <property type="entry name" value="PROTEIN, PUTATIVE-RELATED"/>
    <property type="match status" value="1"/>
</dbReference>
<reference evidence="3 4" key="1">
    <citation type="submission" date="2018-11" db="EMBL/GenBank/DDBJ databases">
        <title>Genome assembly of Steccherinum ochraceum LE-BIN_3174, the white-rot fungus of the Steccherinaceae family (The Residual Polyporoid clade, Polyporales, Basidiomycota).</title>
        <authorList>
            <person name="Fedorova T.V."/>
            <person name="Glazunova O.A."/>
            <person name="Landesman E.O."/>
            <person name="Moiseenko K.V."/>
            <person name="Psurtseva N.V."/>
            <person name="Savinova O.S."/>
            <person name="Shakhova N.V."/>
            <person name="Tyazhelova T.V."/>
            <person name="Vasina D.V."/>
        </authorList>
    </citation>
    <scope>NUCLEOTIDE SEQUENCE [LARGE SCALE GENOMIC DNA]</scope>
    <source>
        <strain evidence="3 4">LE-BIN_3174</strain>
    </source>
</reference>
<dbReference type="OrthoDB" id="439917at2759"/>
<evidence type="ECO:0000259" key="2">
    <source>
        <dbReference type="Pfam" id="PF21671"/>
    </source>
</evidence>
<name>A0A4R0RT74_9APHY</name>
<accession>A0A4R0RT74</accession>
<feature type="domain" description="Protein CPL1-like" evidence="2">
    <location>
        <begin position="218"/>
        <end position="284"/>
    </location>
</feature>
<dbReference type="STRING" id="92696.A0A4R0RT74"/>
<dbReference type="EMBL" id="RWJN01000038">
    <property type="protein sequence ID" value="TCD69575.1"/>
    <property type="molecule type" value="Genomic_DNA"/>
</dbReference>
<feature type="chain" id="PRO_5020255799" description="Protein CPL1-like domain-containing protein" evidence="1">
    <location>
        <begin position="19"/>
        <end position="349"/>
    </location>
</feature>
<evidence type="ECO:0000256" key="1">
    <source>
        <dbReference type="SAM" id="SignalP"/>
    </source>
</evidence>
<proteinExistence type="predicted"/>
<gene>
    <name evidence="3" type="ORF">EIP91_006997</name>
</gene>
<comment type="caution">
    <text evidence="3">The sequence shown here is derived from an EMBL/GenBank/DDBJ whole genome shotgun (WGS) entry which is preliminary data.</text>
</comment>
<dbReference type="InterPro" id="IPR038955">
    <property type="entry name" value="PriA/CPL1_fungi"/>
</dbReference>
<sequence length="349" mass="36463">MKFSTVAPLVLAASSAYASSLTRGYDVIKSRQAKIRRDVLDVCVGLDVDLTLTDILQNGKPLVAGHLDVCLCVSLIPEFVKSNSACQTASGLLGVAKVTAILEGLVNNHPDCQHCSFPEHGHSVCAPDWPCGFECSNGYQPYTNPGDQHPSSCKCPAPMTECNGQCGNYPNGCGSAVPAPPQRRSRHAGIAASKRQDTGPTCGAGYTVCGVVEGSNEYECVDTVNDVESCGGCMVPSPFGTYFPAVGRDCTALPHVESAVCKSSACYITSCAPGYAPNQFNDVCYPLESNPGPQNVTNSKRMFNLGPGVEAITEKATKRADVIAGAQADIRGLVKLGEGAGVVPKPKGL</sequence>
<feature type="signal peptide" evidence="1">
    <location>
        <begin position="1"/>
        <end position="18"/>
    </location>
</feature>
<dbReference type="AlphaFoldDB" id="A0A4R0RT74"/>
<organism evidence="3 4">
    <name type="scientific">Steccherinum ochraceum</name>
    <dbReference type="NCBI Taxonomy" id="92696"/>
    <lineage>
        <taxon>Eukaryota</taxon>
        <taxon>Fungi</taxon>
        <taxon>Dikarya</taxon>
        <taxon>Basidiomycota</taxon>
        <taxon>Agaricomycotina</taxon>
        <taxon>Agaricomycetes</taxon>
        <taxon>Polyporales</taxon>
        <taxon>Steccherinaceae</taxon>
        <taxon>Steccherinum</taxon>
    </lineage>
</organism>
<dbReference type="Pfam" id="PF21671">
    <property type="entry name" value="CPL1-like"/>
    <property type="match status" value="1"/>
</dbReference>
<protein>
    <recommendedName>
        <fullName evidence="2">Protein CPL1-like domain-containing protein</fullName>
    </recommendedName>
</protein>
<dbReference type="InterPro" id="IPR048661">
    <property type="entry name" value="CPL1-like"/>
</dbReference>
<evidence type="ECO:0000313" key="4">
    <source>
        <dbReference type="Proteomes" id="UP000292702"/>
    </source>
</evidence>